<evidence type="ECO:0000256" key="1">
    <source>
        <dbReference type="SAM" id="MobiDB-lite"/>
    </source>
</evidence>
<evidence type="ECO:0000256" key="2">
    <source>
        <dbReference type="SAM" id="Phobius"/>
    </source>
</evidence>
<keyword evidence="2" id="KW-0472">Membrane</keyword>
<evidence type="ECO:0008006" key="5">
    <source>
        <dbReference type="Google" id="ProtNLM"/>
    </source>
</evidence>
<sequence>MIGRVLTRPPRGALLASPSSSSSAGLRRYAHKPAKPATHAPLGQSDTPEPQEHRRAWFWTAQRLSNYLVIPAVILYGVFFADFGEHEHVFSPPRRWLQQQRDAFFSLTPEERSLAGEQSKETKST</sequence>
<dbReference type="EMBL" id="BPQB01000085">
    <property type="protein sequence ID" value="GJE98289.1"/>
    <property type="molecule type" value="Genomic_DNA"/>
</dbReference>
<feature type="region of interest" description="Disordered" evidence="1">
    <location>
        <begin position="1"/>
        <end position="51"/>
    </location>
</feature>
<reference evidence="3 4" key="1">
    <citation type="submission" date="2021-08" db="EMBL/GenBank/DDBJ databases">
        <title>Draft Genome Sequence of Phanerochaete sordida strain YK-624.</title>
        <authorList>
            <person name="Mori T."/>
            <person name="Dohra H."/>
            <person name="Suzuki T."/>
            <person name="Kawagishi H."/>
            <person name="Hirai H."/>
        </authorList>
    </citation>
    <scope>NUCLEOTIDE SEQUENCE [LARGE SCALE GENOMIC DNA]</scope>
    <source>
        <strain evidence="3 4">YK-624</strain>
    </source>
</reference>
<keyword evidence="2" id="KW-0812">Transmembrane</keyword>
<dbReference type="OrthoDB" id="192748at2759"/>
<accession>A0A9P3LL40</accession>
<feature type="compositionally biased region" description="Low complexity" evidence="1">
    <location>
        <begin position="9"/>
        <end position="27"/>
    </location>
</feature>
<protein>
    <recommendedName>
        <fullName evidence="5">Transmembrane protein</fullName>
    </recommendedName>
</protein>
<organism evidence="3 4">
    <name type="scientific">Phanerochaete sordida</name>
    <dbReference type="NCBI Taxonomy" id="48140"/>
    <lineage>
        <taxon>Eukaryota</taxon>
        <taxon>Fungi</taxon>
        <taxon>Dikarya</taxon>
        <taxon>Basidiomycota</taxon>
        <taxon>Agaricomycotina</taxon>
        <taxon>Agaricomycetes</taxon>
        <taxon>Polyporales</taxon>
        <taxon>Phanerochaetaceae</taxon>
        <taxon>Phanerochaete</taxon>
    </lineage>
</organism>
<dbReference type="AlphaFoldDB" id="A0A9P3LL40"/>
<evidence type="ECO:0000313" key="3">
    <source>
        <dbReference type="EMBL" id="GJE98289.1"/>
    </source>
</evidence>
<dbReference type="Proteomes" id="UP000703269">
    <property type="component" value="Unassembled WGS sequence"/>
</dbReference>
<gene>
    <name evidence="3" type="ORF">PsYK624_145150</name>
</gene>
<comment type="caution">
    <text evidence="3">The sequence shown here is derived from an EMBL/GenBank/DDBJ whole genome shotgun (WGS) entry which is preliminary data.</text>
</comment>
<name>A0A9P3LL40_9APHY</name>
<keyword evidence="4" id="KW-1185">Reference proteome</keyword>
<proteinExistence type="predicted"/>
<feature type="transmembrane region" description="Helical" evidence="2">
    <location>
        <begin position="64"/>
        <end position="83"/>
    </location>
</feature>
<evidence type="ECO:0000313" key="4">
    <source>
        <dbReference type="Proteomes" id="UP000703269"/>
    </source>
</evidence>
<keyword evidence="2" id="KW-1133">Transmembrane helix</keyword>